<evidence type="ECO:0000313" key="5">
    <source>
        <dbReference type="WBParaSite" id="TCNE_0001118601-mRNA-1"/>
    </source>
</evidence>
<feature type="signal peptide" evidence="2">
    <location>
        <begin position="1"/>
        <end position="34"/>
    </location>
</feature>
<evidence type="ECO:0000256" key="1">
    <source>
        <dbReference type="SAM" id="MobiDB-lite"/>
    </source>
</evidence>
<proteinExistence type="predicted"/>
<feature type="chain" id="PRO_5044553372" evidence="2">
    <location>
        <begin position="35"/>
        <end position="195"/>
    </location>
</feature>
<evidence type="ECO:0000256" key="2">
    <source>
        <dbReference type="SAM" id="SignalP"/>
    </source>
</evidence>
<sequence length="195" mass="21451">MSVRDATTTAALRFCLSVLTATAVVLSICGACECDGYNHDGSKRCNCGWSSNRDGYSRCVLHACAILAAAASCYWKKFENSDRLPPFLRTQPVIINEQEIDVFHELPLTSLTALTIKGDVAVYKITFENFNGTFPPEIPPSEGAKLPYQLNGTEFRLPTPSDRMGADRRPPITRLPPFFPTPVTDIGRQMGSDCQ</sequence>
<reference evidence="5" key="1">
    <citation type="submission" date="2016-06" db="UniProtKB">
        <authorList>
            <consortium name="WormBaseParasite"/>
        </authorList>
    </citation>
    <scope>IDENTIFICATION</scope>
</reference>
<keyword evidence="4" id="KW-1185">Reference proteome</keyword>
<dbReference type="Proteomes" id="UP000050794">
    <property type="component" value="Unassembled WGS sequence"/>
</dbReference>
<accession>A0A183URR6</accession>
<protein>
    <submittedName>
        <fullName evidence="5">PSI_integrin domain-containing protein</fullName>
    </submittedName>
</protein>
<evidence type="ECO:0000313" key="3">
    <source>
        <dbReference type="EMBL" id="VDM42507.1"/>
    </source>
</evidence>
<dbReference type="EMBL" id="UYWY01020769">
    <property type="protein sequence ID" value="VDM42507.1"/>
    <property type="molecule type" value="Genomic_DNA"/>
</dbReference>
<reference evidence="3 4" key="2">
    <citation type="submission" date="2018-11" db="EMBL/GenBank/DDBJ databases">
        <authorList>
            <consortium name="Pathogen Informatics"/>
        </authorList>
    </citation>
    <scope>NUCLEOTIDE SEQUENCE [LARGE SCALE GENOMIC DNA]</scope>
</reference>
<dbReference type="WBParaSite" id="TCNE_0001118601-mRNA-1">
    <property type="protein sequence ID" value="TCNE_0001118601-mRNA-1"/>
    <property type="gene ID" value="TCNE_0001118601"/>
</dbReference>
<name>A0A183URR6_TOXCA</name>
<feature type="region of interest" description="Disordered" evidence="1">
    <location>
        <begin position="157"/>
        <end position="195"/>
    </location>
</feature>
<dbReference type="AlphaFoldDB" id="A0A183URR6"/>
<evidence type="ECO:0000313" key="4">
    <source>
        <dbReference type="Proteomes" id="UP000050794"/>
    </source>
</evidence>
<organism evidence="4 5">
    <name type="scientific">Toxocara canis</name>
    <name type="common">Canine roundworm</name>
    <dbReference type="NCBI Taxonomy" id="6265"/>
    <lineage>
        <taxon>Eukaryota</taxon>
        <taxon>Metazoa</taxon>
        <taxon>Ecdysozoa</taxon>
        <taxon>Nematoda</taxon>
        <taxon>Chromadorea</taxon>
        <taxon>Rhabditida</taxon>
        <taxon>Spirurina</taxon>
        <taxon>Ascaridomorpha</taxon>
        <taxon>Ascaridoidea</taxon>
        <taxon>Toxocaridae</taxon>
        <taxon>Toxocara</taxon>
    </lineage>
</organism>
<gene>
    <name evidence="3" type="ORF">TCNE_LOCUS11186</name>
</gene>
<keyword evidence="2" id="KW-0732">Signal</keyword>